<dbReference type="PANTHER" id="PTHR10039:SF5">
    <property type="entry name" value="NACHT DOMAIN-CONTAINING PROTEIN"/>
    <property type="match status" value="1"/>
</dbReference>
<reference evidence="4 5" key="1">
    <citation type="submission" date="2013-03" db="EMBL/GenBank/DDBJ databases">
        <title>The Genome Sequence of Phialophora europaea CBS 101466.</title>
        <authorList>
            <consortium name="The Broad Institute Genomics Platform"/>
            <person name="Cuomo C."/>
            <person name="de Hoog S."/>
            <person name="Gorbushina A."/>
            <person name="Walker B."/>
            <person name="Young S.K."/>
            <person name="Zeng Q."/>
            <person name="Gargeya S."/>
            <person name="Fitzgerald M."/>
            <person name="Haas B."/>
            <person name="Abouelleil A."/>
            <person name="Allen A.W."/>
            <person name="Alvarado L."/>
            <person name="Arachchi H.M."/>
            <person name="Berlin A.M."/>
            <person name="Chapman S.B."/>
            <person name="Gainer-Dewar J."/>
            <person name="Goldberg J."/>
            <person name="Griggs A."/>
            <person name="Gujja S."/>
            <person name="Hansen M."/>
            <person name="Howarth C."/>
            <person name="Imamovic A."/>
            <person name="Ireland A."/>
            <person name="Larimer J."/>
            <person name="McCowan C."/>
            <person name="Murphy C."/>
            <person name="Pearson M."/>
            <person name="Poon T.W."/>
            <person name="Priest M."/>
            <person name="Roberts A."/>
            <person name="Saif S."/>
            <person name="Shea T."/>
            <person name="Sisk P."/>
            <person name="Sykes S."/>
            <person name="Wortman J."/>
            <person name="Nusbaum C."/>
            <person name="Birren B."/>
        </authorList>
    </citation>
    <scope>NUCLEOTIDE SEQUENCE [LARGE SCALE GENOMIC DNA]</scope>
    <source>
        <strain evidence="4 5">CBS 101466</strain>
    </source>
</reference>
<name>W2RRC5_CYPE1</name>
<dbReference type="VEuPathDB" id="FungiDB:HMPREF1541_06315"/>
<dbReference type="EMBL" id="KB822722">
    <property type="protein sequence ID" value="ETN38284.1"/>
    <property type="molecule type" value="Genomic_DNA"/>
</dbReference>
<dbReference type="AlphaFoldDB" id="W2RRC5"/>
<keyword evidence="2" id="KW-0732">Signal</keyword>
<dbReference type="Gene3D" id="3.40.50.300">
    <property type="entry name" value="P-loop containing nucleotide triphosphate hydrolases"/>
    <property type="match status" value="1"/>
</dbReference>
<evidence type="ECO:0000256" key="1">
    <source>
        <dbReference type="ARBA" id="ARBA00022737"/>
    </source>
</evidence>
<keyword evidence="5" id="KW-1185">Reference proteome</keyword>
<dbReference type="InterPro" id="IPR027417">
    <property type="entry name" value="P-loop_NTPase"/>
</dbReference>
<dbReference type="eggNOG" id="ENOG502SHWY">
    <property type="taxonomic scope" value="Eukaryota"/>
</dbReference>
<gene>
    <name evidence="4" type="ORF">HMPREF1541_06315</name>
</gene>
<feature type="chain" id="PRO_5004823714" description="Nephrocystin 3-like N-terminal domain-containing protein" evidence="2">
    <location>
        <begin position="20"/>
        <end position="966"/>
    </location>
</feature>
<dbReference type="PANTHER" id="PTHR10039">
    <property type="entry name" value="AMELOGENIN"/>
    <property type="match status" value="1"/>
</dbReference>
<evidence type="ECO:0000313" key="4">
    <source>
        <dbReference type="EMBL" id="ETN38284.1"/>
    </source>
</evidence>
<organism evidence="4 5">
    <name type="scientific">Cyphellophora europaea (strain CBS 101466)</name>
    <name type="common">Phialophora europaea</name>
    <dbReference type="NCBI Taxonomy" id="1220924"/>
    <lineage>
        <taxon>Eukaryota</taxon>
        <taxon>Fungi</taxon>
        <taxon>Dikarya</taxon>
        <taxon>Ascomycota</taxon>
        <taxon>Pezizomycotina</taxon>
        <taxon>Eurotiomycetes</taxon>
        <taxon>Chaetothyriomycetidae</taxon>
        <taxon>Chaetothyriales</taxon>
        <taxon>Cyphellophoraceae</taxon>
        <taxon>Cyphellophora</taxon>
    </lineage>
</organism>
<evidence type="ECO:0000259" key="3">
    <source>
        <dbReference type="Pfam" id="PF24883"/>
    </source>
</evidence>
<dbReference type="HOGENOM" id="CLU_306533_0_0_1"/>
<feature type="domain" description="Nephrocystin 3-like N-terminal" evidence="3">
    <location>
        <begin position="134"/>
        <end position="320"/>
    </location>
</feature>
<evidence type="ECO:0000256" key="2">
    <source>
        <dbReference type="SAM" id="SignalP"/>
    </source>
</evidence>
<dbReference type="RefSeq" id="XP_008718873.1">
    <property type="nucleotide sequence ID" value="XM_008720651.1"/>
</dbReference>
<dbReference type="OrthoDB" id="443402at2759"/>
<dbReference type="Pfam" id="PF24883">
    <property type="entry name" value="NPHP3_N"/>
    <property type="match status" value="1"/>
</dbReference>
<dbReference type="GeneID" id="19973654"/>
<accession>W2RRC5</accession>
<dbReference type="Proteomes" id="UP000030752">
    <property type="component" value="Unassembled WGS sequence"/>
</dbReference>
<dbReference type="InParanoid" id="W2RRC5"/>
<proteinExistence type="predicted"/>
<keyword evidence="1" id="KW-0677">Repeat</keyword>
<dbReference type="STRING" id="1220924.W2RRC5"/>
<dbReference type="InterPro" id="IPR056884">
    <property type="entry name" value="NPHP3-like_N"/>
</dbReference>
<dbReference type="SUPFAM" id="SSF52540">
    <property type="entry name" value="P-loop containing nucleoside triphosphate hydrolases"/>
    <property type="match status" value="1"/>
</dbReference>
<protein>
    <recommendedName>
        <fullName evidence="3">Nephrocystin 3-like N-terminal domain-containing protein</fullName>
    </recommendedName>
</protein>
<evidence type="ECO:0000313" key="5">
    <source>
        <dbReference type="Proteomes" id="UP000030752"/>
    </source>
</evidence>
<sequence length="966" mass="110219">MLFLLPLGLLNTRLILLSSVKLTREYSARRDEGQTLATRIIASLTDGQQDIINRIIASNGQLFSDLEQSITESERRNAKQVIVSEQNIVGRLQTDKDDVRQREARQRLLKSLEFDTINQRQNFIRNRVGDYGKTYSWIFEPGQGHGFREWLVSGNGIFWINGKPGSGKSSLVDYIVDHLHPGKPARPLLEEWASPLPLKVLSFFFYKPANEELQKTFHGLWRSLCFQVLADDLALCDTILNDADLPLALKRYLGMDLDFQNHWMTKDLKTFFLYLKYKISHKVFVILDGLDEFAENHTSLLETVKELSSVSDLKLCCASRPDAPFNQGFSTTAKMRLQDLTYGDIEHVVHDRLQGTLASSLAEKIVWRSEGVFLWAHLILQDIMRGIAEGADLAELTARVADAPGEMKDLFNSMLERAHSSYLKRPKPYLQYILLGRQMRQKTLISELLFTEMNQEELEICLRDGFSVDFIRLLNDGARTIKAQVLARCGGLVYTADSYARAGNPTGKSICQTSFSVSLPKDFDRSALDEASGTVLEFIHRTAFDFLTEDSGGQHFVASCSISENEAYLNLLRANVARIYLGWDHPLEDCESEYTAYFHLDKISSLESRLEKAPMMHQYYHHLTASWLEKLVADFWLSSQSPTLEQAGHQKVHPLWNVLGCRRYPAGVPLGLMVETAHACTHGLWSFLTMRALSLPLEQRQTLVAMIWILASDSWTYERGQLQDSRIYLDFVASLQWGNAEHLVTPMTNVRSLMCTTQEDDVIELRTQRIYILMLSVLLERALAGSGRRMRFGHIDGTAREVFGTLLCTEVLASGSFDLTIVGSHAEFWLVLPEWRYSISDILRHYLWLKIRCTIENLVCLLMPGRGYPEWGLPGTGDLPCLVQWSPHSCNRFFTVGQEQPPELWLLRDGHFILNPECVVHVPEQELDELSEAMRSDLREDHSEAEPGRLLCFTSDFRDTLRRTQQ</sequence>
<feature type="signal peptide" evidence="2">
    <location>
        <begin position="1"/>
        <end position="19"/>
    </location>
</feature>